<dbReference type="GO" id="GO:0016787">
    <property type="term" value="F:hydrolase activity"/>
    <property type="evidence" value="ECO:0007669"/>
    <property type="project" value="UniProtKB-KW"/>
</dbReference>
<keyword evidence="3" id="KW-0460">Magnesium</keyword>
<feature type="binding site" evidence="3">
    <location>
        <position position="267"/>
    </location>
    <ligand>
        <name>Mg(2+)</name>
        <dbReference type="ChEBI" id="CHEBI:18420"/>
        <label>1</label>
    </ligand>
</feature>
<dbReference type="PANTHER" id="PTHR16222:SF24">
    <property type="entry name" value="ADP-RIBOSYLHYDROLASE ARH3"/>
    <property type="match status" value="1"/>
</dbReference>
<sequence length="311" mass="34961">MNKNLRSAILGLAIGDALGVPVEFQSREDLRLNPVVDMRGYGTYNQPEGTWSDDTSMTLCLLDSIVGGINYNDIMDKFVIWKNYGQYTPYGETFDIGMGTREAILRYENGIECLECGGKSEYDNGNGSLMRILPMAFYIIKKYGYECDTSIIVRLVHDVSSLTHGHIRSKIACVIYIMIAIELADGNDIETSVSRGTSRAFKHYIRNNEKEIENYMRIKNKNFKFLKEDEIKSSGYVVDTLEAAIWCLLNTNNYSDCVLKAVNLGSDTDTVAAVAGGLAGIVYGIDNIPSEWLEKLVKRDYIETLCHRLQN</sequence>
<name>A0A1I2M4C7_9CLOT</name>
<feature type="binding site" evidence="3">
    <location>
        <position position="269"/>
    </location>
    <ligand>
        <name>Mg(2+)</name>
        <dbReference type="ChEBI" id="CHEBI:18420"/>
        <label>1</label>
    </ligand>
</feature>
<dbReference type="InterPro" id="IPR005502">
    <property type="entry name" value="Ribosyl_crysJ1"/>
</dbReference>
<evidence type="ECO:0000256" key="3">
    <source>
        <dbReference type="PIRSR" id="PIRSR605502-1"/>
    </source>
</evidence>
<feature type="binding site" evidence="3">
    <location>
        <position position="54"/>
    </location>
    <ligand>
        <name>Mg(2+)</name>
        <dbReference type="ChEBI" id="CHEBI:18420"/>
        <label>1</label>
    </ligand>
</feature>
<dbReference type="PANTHER" id="PTHR16222">
    <property type="entry name" value="ADP-RIBOSYLGLYCOHYDROLASE"/>
    <property type="match status" value="1"/>
</dbReference>
<accession>A0A1I2M4C7</accession>
<keyword evidence="2 4" id="KW-0378">Hydrolase</keyword>
<dbReference type="RefSeq" id="WP_074845560.1">
    <property type="nucleotide sequence ID" value="NZ_FOOE01000012.1"/>
</dbReference>
<dbReference type="eggNOG" id="COG1397">
    <property type="taxonomic scope" value="Bacteria"/>
</dbReference>
<dbReference type="AlphaFoldDB" id="A0A1I2M4C7"/>
<evidence type="ECO:0000313" key="5">
    <source>
        <dbReference type="Proteomes" id="UP000182135"/>
    </source>
</evidence>
<dbReference type="SUPFAM" id="SSF101478">
    <property type="entry name" value="ADP-ribosylglycohydrolase"/>
    <property type="match status" value="1"/>
</dbReference>
<organism evidence="4 5">
    <name type="scientific">Clostridium cadaveris</name>
    <dbReference type="NCBI Taxonomy" id="1529"/>
    <lineage>
        <taxon>Bacteria</taxon>
        <taxon>Bacillati</taxon>
        <taxon>Bacillota</taxon>
        <taxon>Clostridia</taxon>
        <taxon>Eubacteriales</taxon>
        <taxon>Clostridiaceae</taxon>
        <taxon>Clostridium</taxon>
    </lineage>
</organism>
<dbReference type="Pfam" id="PF03747">
    <property type="entry name" value="ADP_ribosyl_GH"/>
    <property type="match status" value="1"/>
</dbReference>
<keyword evidence="5" id="KW-1185">Reference proteome</keyword>
<gene>
    <name evidence="4" type="ORF">SAMN04487885_11246</name>
</gene>
<proteinExistence type="inferred from homology"/>
<keyword evidence="3" id="KW-0479">Metal-binding</keyword>
<comment type="similarity">
    <text evidence="1">Belongs to the ADP-ribosylglycohydrolase family.</text>
</comment>
<dbReference type="InterPro" id="IPR050792">
    <property type="entry name" value="ADP-ribosylglycohydrolase"/>
</dbReference>
<evidence type="ECO:0000256" key="1">
    <source>
        <dbReference type="ARBA" id="ARBA00010702"/>
    </source>
</evidence>
<dbReference type="InterPro" id="IPR036705">
    <property type="entry name" value="Ribosyl_crysJ1_sf"/>
</dbReference>
<dbReference type="Proteomes" id="UP000182135">
    <property type="component" value="Unassembled WGS sequence"/>
</dbReference>
<evidence type="ECO:0000313" key="4">
    <source>
        <dbReference type="EMBL" id="SFF84081.1"/>
    </source>
</evidence>
<dbReference type="EMBL" id="FOOE01000012">
    <property type="protein sequence ID" value="SFF84081.1"/>
    <property type="molecule type" value="Genomic_DNA"/>
</dbReference>
<protein>
    <submittedName>
        <fullName evidence="4">ADP-ribosylglycohydrolase</fullName>
    </submittedName>
</protein>
<reference evidence="4 5" key="1">
    <citation type="submission" date="2016-10" db="EMBL/GenBank/DDBJ databases">
        <authorList>
            <person name="de Groot N.N."/>
        </authorList>
    </citation>
    <scope>NUCLEOTIDE SEQUENCE [LARGE SCALE GENOMIC DNA]</scope>
    <source>
        <strain evidence="4 5">NLAE-zl-G419</strain>
    </source>
</reference>
<dbReference type="GO" id="GO:0046872">
    <property type="term" value="F:metal ion binding"/>
    <property type="evidence" value="ECO:0007669"/>
    <property type="project" value="UniProtKB-KW"/>
</dbReference>
<dbReference type="Gene3D" id="1.10.4080.10">
    <property type="entry name" value="ADP-ribosylation/Crystallin J1"/>
    <property type="match status" value="1"/>
</dbReference>
<feature type="binding site" evidence="3">
    <location>
        <position position="52"/>
    </location>
    <ligand>
        <name>Mg(2+)</name>
        <dbReference type="ChEBI" id="CHEBI:18420"/>
        <label>1</label>
    </ligand>
</feature>
<comment type="cofactor">
    <cofactor evidence="3">
        <name>Mg(2+)</name>
        <dbReference type="ChEBI" id="CHEBI:18420"/>
    </cofactor>
    <text evidence="3">Binds 2 magnesium ions per subunit.</text>
</comment>
<dbReference type="OrthoDB" id="9798107at2"/>
<evidence type="ECO:0000256" key="2">
    <source>
        <dbReference type="ARBA" id="ARBA00022801"/>
    </source>
</evidence>
<feature type="binding site" evidence="3">
    <location>
        <position position="53"/>
    </location>
    <ligand>
        <name>Mg(2+)</name>
        <dbReference type="ChEBI" id="CHEBI:18420"/>
        <label>1</label>
    </ligand>
</feature>
<feature type="binding site" evidence="3">
    <location>
        <position position="270"/>
    </location>
    <ligand>
        <name>Mg(2+)</name>
        <dbReference type="ChEBI" id="CHEBI:18420"/>
        <label>1</label>
    </ligand>
</feature>